<dbReference type="OMA" id="ELQYMIM"/>
<protein>
    <submittedName>
        <fullName evidence="1">Uncharacterized protein</fullName>
    </submittedName>
</protein>
<keyword evidence="2" id="KW-1185">Reference proteome</keyword>
<evidence type="ECO:0000313" key="1">
    <source>
        <dbReference type="EMBL" id="CEL10062.1"/>
    </source>
</evidence>
<dbReference type="AlphaFoldDB" id="A0A0U5GH21"/>
<gene>
    <name evidence="1" type="ORF">ASPCAL13189</name>
</gene>
<evidence type="ECO:0000313" key="2">
    <source>
        <dbReference type="Proteomes" id="UP000054771"/>
    </source>
</evidence>
<dbReference type="EMBL" id="CDMC01000016">
    <property type="protein sequence ID" value="CEL10062.1"/>
    <property type="molecule type" value="Genomic_DNA"/>
</dbReference>
<organism evidence="1 2">
    <name type="scientific">Aspergillus calidoustus</name>
    <dbReference type="NCBI Taxonomy" id="454130"/>
    <lineage>
        <taxon>Eukaryota</taxon>
        <taxon>Fungi</taxon>
        <taxon>Dikarya</taxon>
        <taxon>Ascomycota</taxon>
        <taxon>Pezizomycotina</taxon>
        <taxon>Eurotiomycetes</taxon>
        <taxon>Eurotiomycetidae</taxon>
        <taxon>Eurotiales</taxon>
        <taxon>Aspergillaceae</taxon>
        <taxon>Aspergillus</taxon>
        <taxon>Aspergillus subgen. Nidulantes</taxon>
    </lineage>
</organism>
<dbReference type="Proteomes" id="UP000054771">
    <property type="component" value="Unassembled WGS sequence"/>
</dbReference>
<proteinExistence type="predicted"/>
<sequence length="391" mass="45637">MRSSAFAHHQKHLRARHLSFTYKSGLGRWQSGFLKQIFCSPCMGGEYAPSLWTRRLFQCATSVPRVYKSPASLTPGVRLDTSRKAYQDQKPADQQRNWRNWEWYRYYRAILLHPEEDICHLSGTSYNYSTYEEDQDSSFLKVPWDEKATSGLPGKVKPPTLVAKAFLLQVGAEAPRNELSGVAVHYRCWELLCTHPIWTTTGKDIKALLLALQRKSEEDWGFLYGWDDSDSENILGNDHSSIDSEVFMEDPPMMWEHSDPFFNKHVQGLIYKAKRVRTEQLPQKIKTRLDDLPLEVLWMSLDLLPTQDITALENGTCWYMSDAYWRSRTDAKLFHELRGLPDEELNWRFLCLELETLTIKRKSDFYGRRWVLKRLDDLMELLPSPRGSNVS</sequence>
<accession>A0A0U5GH21</accession>
<dbReference type="OrthoDB" id="4381838at2759"/>
<reference evidence="2" key="1">
    <citation type="journal article" date="2016" name="Genome Announc.">
        <title>Draft genome sequences of fungus Aspergillus calidoustus.</title>
        <authorList>
            <person name="Horn F."/>
            <person name="Linde J."/>
            <person name="Mattern D.J."/>
            <person name="Walther G."/>
            <person name="Guthke R."/>
            <person name="Scherlach K."/>
            <person name="Martin K."/>
            <person name="Brakhage A.A."/>
            <person name="Petzke L."/>
            <person name="Valiante V."/>
        </authorList>
    </citation>
    <scope>NUCLEOTIDE SEQUENCE [LARGE SCALE GENOMIC DNA]</scope>
    <source>
        <strain evidence="2">SF006504</strain>
    </source>
</reference>
<name>A0A0U5GH21_ASPCI</name>